<dbReference type="RefSeq" id="WP_091402320.1">
    <property type="nucleotide sequence ID" value="NZ_FMYV01000001.1"/>
</dbReference>
<evidence type="ECO:0000313" key="2">
    <source>
        <dbReference type="EMBL" id="TGG89212.1"/>
    </source>
</evidence>
<organism evidence="1 3">
    <name type="scientific">Geotoga petraea</name>
    <dbReference type="NCBI Taxonomy" id="28234"/>
    <lineage>
        <taxon>Bacteria</taxon>
        <taxon>Thermotogati</taxon>
        <taxon>Thermotogota</taxon>
        <taxon>Thermotogae</taxon>
        <taxon>Petrotogales</taxon>
        <taxon>Petrotogaceae</taxon>
        <taxon>Geotoga</taxon>
    </lineage>
</organism>
<protein>
    <submittedName>
        <fullName evidence="1">Uncharacterized protein</fullName>
    </submittedName>
</protein>
<dbReference type="EMBL" id="FMYV01000001">
    <property type="protein sequence ID" value="SDC06281.1"/>
    <property type="molecule type" value="Genomic_DNA"/>
</dbReference>
<dbReference type="Proteomes" id="UP000199322">
    <property type="component" value="Unassembled WGS sequence"/>
</dbReference>
<dbReference type="EMBL" id="SRME01000001">
    <property type="protein sequence ID" value="TGG89212.1"/>
    <property type="molecule type" value="Genomic_DNA"/>
</dbReference>
<dbReference type="Proteomes" id="UP000297288">
    <property type="component" value="Unassembled WGS sequence"/>
</dbReference>
<dbReference type="AlphaFoldDB" id="A0A1G6IIK5"/>
<dbReference type="OrthoDB" id="9979928at2"/>
<proteinExistence type="predicted"/>
<gene>
    <name evidence="2" type="ORF">E4650_03225</name>
    <name evidence="1" type="ORF">SAMN04488588_0391</name>
</gene>
<dbReference type="STRING" id="28234.SAMN04488588_0391"/>
<sequence>MENVIKDVEIFLEQHPDADFDELDNYLNRKYDEETIAKYYELLSETLGGLDHALENPSDLFFKDQTKEIEFDNFFLIKFPEEEHLRKLKVKEWDLVKTDGTIEKEVEKIFVQAGGINIKVNDESTDLTPGDLLVMKKKGNVVLSTNEKMEIFIK</sequence>
<keyword evidence="3" id="KW-1185">Reference proteome</keyword>
<evidence type="ECO:0000313" key="1">
    <source>
        <dbReference type="EMBL" id="SDC06281.1"/>
    </source>
</evidence>
<accession>A0A1G6IIK5</accession>
<reference evidence="1 3" key="1">
    <citation type="submission" date="2016-10" db="EMBL/GenBank/DDBJ databases">
        <authorList>
            <person name="de Groot N.N."/>
        </authorList>
    </citation>
    <scope>NUCLEOTIDE SEQUENCE [LARGE SCALE GENOMIC DNA]</scope>
    <source>
        <strain evidence="1 3">WG14</strain>
    </source>
</reference>
<reference evidence="2 4" key="2">
    <citation type="submission" date="2019-04" db="EMBL/GenBank/DDBJ databases">
        <title>Draft genome sequence data and analysis of a Fermenting Bacterium, Geotoga petraea strain HO-Geo1, isolated from heavy-oil petroleum reservoir in Russia.</title>
        <authorList>
            <person name="Grouzdev D.S."/>
            <person name="Semenova E.M."/>
            <person name="Sokolova D.S."/>
            <person name="Tourova T.P."/>
            <person name="Poltaraus A.B."/>
            <person name="Nazina T.N."/>
        </authorList>
    </citation>
    <scope>NUCLEOTIDE SEQUENCE [LARGE SCALE GENOMIC DNA]</scope>
    <source>
        <strain evidence="2 4">HO-Geo1</strain>
    </source>
</reference>
<name>A0A1G6IIK5_9BACT</name>
<evidence type="ECO:0000313" key="4">
    <source>
        <dbReference type="Proteomes" id="UP000297288"/>
    </source>
</evidence>
<evidence type="ECO:0000313" key="3">
    <source>
        <dbReference type="Proteomes" id="UP000199322"/>
    </source>
</evidence>